<evidence type="ECO:0000256" key="1">
    <source>
        <dbReference type="ARBA" id="ARBA00001946"/>
    </source>
</evidence>
<feature type="binding site" evidence="11">
    <location>
        <position position="116"/>
    </location>
    <ligand>
        <name>ATP</name>
        <dbReference type="ChEBI" id="CHEBI:30616"/>
    </ligand>
</feature>
<comment type="miscellaneous">
    <text evidence="11">A single active site specifically recognizes both ATP and CTP and is responsible for their addition.</text>
</comment>
<dbReference type="GO" id="GO:0001680">
    <property type="term" value="P:tRNA 3'-terminal CCA addition"/>
    <property type="evidence" value="ECO:0007669"/>
    <property type="project" value="UniProtKB-UniRule"/>
</dbReference>
<evidence type="ECO:0000259" key="14">
    <source>
        <dbReference type="Pfam" id="PF13735"/>
    </source>
</evidence>
<dbReference type="STRING" id="348151.IV55_GL000891"/>
<evidence type="ECO:0000256" key="4">
    <source>
        <dbReference type="ARBA" id="ARBA00022695"/>
    </source>
</evidence>
<name>A0A0R2LBH4_9LACO</name>
<accession>A0A0R2LBH4</accession>
<dbReference type="EMBL" id="JQCB01000002">
    <property type="protein sequence ID" value="KRN97014.1"/>
    <property type="molecule type" value="Genomic_DNA"/>
</dbReference>
<comment type="caution">
    <text evidence="16">The sequence shown here is derived from an EMBL/GenBank/DDBJ whole genome shotgun (WGS) entry which is preliminary data.</text>
</comment>
<dbReference type="CDD" id="cd05398">
    <property type="entry name" value="NT_ClassII-CCAase"/>
    <property type="match status" value="1"/>
</dbReference>
<feature type="binding site" evidence="11">
    <location>
        <position position="162"/>
    </location>
    <ligand>
        <name>CTP</name>
        <dbReference type="ChEBI" id="CHEBI:37563"/>
    </ligand>
</feature>
<comment type="catalytic activity">
    <reaction evidence="11">
        <text>a tRNA precursor + 2 CTP + ATP = a tRNA with a 3' CCA end + 3 diphosphate</text>
        <dbReference type="Rhea" id="RHEA:14433"/>
        <dbReference type="Rhea" id="RHEA-COMP:10465"/>
        <dbReference type="Rhea" id="RHEA-COMP:10468"/>
        <dbReference type="ChEBI" id="CHEBI:30616"/>
        <dbReference type="ChEBI" id="CHEBI:33019"/>
        <dbReference type="ChEBI" id="CHEBI:37563"/>
        <dbReference type="ChEBI" id="CHEBI:74896"/>
        <dbReference type="ChEBI" id="CHEBI:83071"/>
        <dbReference type="EC" id="2.7.7.72"/>
    </reaction>
</comment>
<evidence type="ECO:0000256" key="2">
    <source>
        <dbReference type="ARBA" id="ARBA00022679"/>
    </source>
</evidence>
<evidence type="ECO:0000256" key="9">
    <source>
        <dbReference type="ARBA" id="ARBA00022842"/>
    </source>
</evidence>
<feature type="domain" description="Poly A polymerase head" evidence="12">
    <location>
        <begin position="27"/>
        <end position="147"/>
    </location>
</feature>
<protein>
    <recommendedName>
        <fullName evidence="11">CCA-adding enzyme</fullName>
        <ecNumber evidence="11">2.7.7.72</ecNumber>
    </recommendedName>
    <alternativeName>
        <fullName evidence="11">CCA tRNA nucleotidyltransferase</fullName>
    </alternativeName>
    <alternativeName>
        <fullName evidence="11">tRNA CCA-pyrophosphorylase</fullName>
    </alternativeName>
    <alternativeName>
        <fullName evidence="11">tRNA adenylyl-/cytidylyl- transferase</fullName>
    </alternativeName>
    <alternativeName>
        <fullName evidence="11">tRNA nucleotidyltransferase</fullName>
    </alternativeName>
    <alternativeName>
        <fullName evidence="11">tRNA-NT</fullName>
    </alternativeName>
</protein>
<dbReference type="Proteomes" id="UP000321429">
    <property type="component" value="Unassembled WGS sequence"/>
</dbReference>
<sequence>MQLAQLPEEFIGAQPILETLEHAGYEAYFVGGSVRDTILGKAIHDVDIATSAYPEEVKALFKRTVDTGIEHGTVMILDHGTGYETTTFRTESGYQDYRRPDEVTFVRHLEDDLKRRDFTINALALKHDGTVVDLFDGLADLKAGVIRAVGNPEDRFGEDALRMMRAVRFASQLNFAIEPATLAAIKDHASLLSKIAVERIHEEFVKMMMGSAAHRGMGLMIQTTLADYCPGLVGHTIDLSTIATLPKLRMASEVEVWAMVALHLGLSYPDMVEFLQAWKTANHIIKDVNLALHLAYAQQYHQVSDQVLFEMTPDTITAGSHVAQISGYGPSDLNLWQDAYAKLPIHDKHELAVTGADLMHDLNLQPGPAIGDTLDKLIAAVIKQQVTNEHTALLDYAKDNLVKDSTK</sequence>
<dbReference type="PANTHER" id="PTHR46173:SF1">
    <property type="entry name" value="CCA TRNA NUCLEOTIDYLTRANSFERASE 1, MITOCHONDRIAL"/>
    <property type="match status" value="1"/>
</dbReference>
<keyword evidence="8 11" id="KW-0067">ATP-binding</keyword>
<feature type="binding site" evidence="11">
    <location>
        <position position="47"/>
    </location>
    <ligand>
        <name>Mg(2+)</name>
        <dbReference type="ChEBI" id="CHEBI:18420"/>
    </ligand>
</feature>
<dbReference type="PANTHER" id="PTHR46173">
    <property type="entry name" value="CCA TRNA NUCLEOTIDYLTRANSFERASE 1, MITOCHONDRIAL"/>
    <property type="match status" value="1"/>
</dbReference>
<dbReference type="InterPro" id="IPR002646">
    <property type="entry name" value="PolA_pol_head_dom"/>
</dbReference>
<dbReference type="Proteomes" id="UP000051139">
    <property type="component" value="Unassembled WGS sequence"/>
</dbReference>
<evidence type="ECO:0000256" key="10">
    <source>
        <dbReference type="ARBA" id="ARBA00022884"/>
    </source>
</evidence>
<keyword evidence="4 11" id="KW-0548">Nucleotidyltransferase</keyword>
<comment type="catalytic activity">
    <reaction evidence="11">
        <text>a tRNA with a 3' CCA end + 2 CTP + ATP = a tRNA with a 3' CCACCA end + 3 diphosphate</text>
        <dbReference type="Rhea" id="RHEA:76235"/>
        <dbReference type="Rhea" id="RHEA-COMP:10468"/>
        <dbReference type="Rhea" id="RHEA-COMP:18655"/>
        <dbReference type="ChEBI" id="CHEBI:30616"/>
        <dbReference type="ChEBI" id="CHEBI:33019"/>
        <dbReference type="ChEBI" id="CHEBI:37563"/>
        <dbReference type="ChEBI" id="CHEBI:83071"/>
        <dbReference type="ChEBI" id="CHEBI:195187"/>
    </reaction>
</comment>
<dbReference type="Gene3D" id="1.10.246.80">
    <property type="match status" value="1"/>
</dbReference>
<feature type="binding site" evidence="11">
    <location>
        <position position="168"/>
    </location>
    <ligand>
        <name>ATP</name>
        <dbReference type="ChEBI" id="CHEBI:30616"/>
    </ligand>
</feature>
<dbReference type="Gene3D" id="1.10.3090.10">
    <property type="entry name" value="cca-adding enzyme, domain 2"/>
    <property type="match status" value="1"/>
</dbReference>
<keyword evidence="10 11" id="KW-0694">RNA-binding</keyword>
<feature type="binding site" evidence="11">
    <location>
        <position position="159"/>
    </location>
    <ligand>
        <name>CTP</name>
        <dbReference type="ChEBI" id="CHEBI:37563"/>
    </ligand>
</feature>
<evidence type="ECO:0000256" key="7">
    <source>
        <dbReference type="ARBA" id="ARBA00022800"/>
    </source>
</evidence>
<gene>
    <name evidence="11 15" type="primary">cca</name>
    <name evidence="16" type="ORF">IV55_GL000891</name>
    <name evidence="15" type="ORF">LSI01_00850</name>
</gene>
<feature type="binding site" evidence="11">
    <location>
        <position position="32"/>
    </location>
    <ligand>
        <name>CTP</name>
        <dbReference type="ChEBI" id="CHEBI:37563"/>
    </ligand>
</feature>
<keyword evidence="17" id="KW-1185">Reference proteome</keyword>
<feature type="binding site" evidence="11">
    <location>
        <position position="168"/>
    </location>
    <ligand>
        <name>CTP</name>
        <dbReference type="ChEBI" id="CHEBI:37563"/>
    </ligand>
</feature>
<dbReference type="GO" id="GO:0042245">
    <property type="term" value="P:RNA repair"/>
    <property type="evidence" value="ECO:0007669"/>
    <property type="project" value="UniProtKB-KW"/>
</dbReference>
<dbReference type="EMBL" id="BJUD01000001">
    <property type="protein sequence ID" value="GEK27774.1"/>
    <property type="molecule type" value="Genomic_DNA"/>
</dbReference>
<reference evidence="16 17" key="1">
    <citation type="journal article" date="2015" name="Genome Announc.">
        <title>Expanding the biotechnology potential of lactobacilli through comparative genomics of 213 strains and associated genera.</title>
        <authorList>
            <person name="Sun Z."/>
            <person name="Harris H.M."/>
            <person name="McCann A."/>
            <person name="Guo C."/>
            <person name="Argimon S."/>
            <person name="Zhang W."/>
            <person name="Yang X."/>
            <person name="Jeffery I.B."/>
            <person name="Cooney J.C."/>
            <person name="Kagawa T.F."/>
            <person name="Liu W."/>
            <person name="Song Y."/>
            <person name="Salvetti E."/>
            <person name="Wrobel A."/>
            <person name="Rasinkangas P."/>
            <person name="Parkhill J."/>
            <person name="Rea M.C."/>
            <person name="O'Sullivan O."/>
            <person name="Ritari J."/>
            <person name="Douillard F.P."/>
            <person name="Paul Ross R."/>
            <person name="Yang R."/>
            <person name="Briner A.E."/>
            <person name="Felis G.E."/>
            <person name="de Vos W.M."/>
            <person name="Barrangou R."/>
            <person name="Klaenhammer T.R."/>
            <person name="Caufield P.W."/>
            <person name="Cui Y."/>
            <person name="Zhang H."/>
            <person name="O'Toole P.W."/>
        </authorList>
    </citation>
    <scope>NUCLEOTIDE SEQUENCE [LARGE SCALE GENOMIC DNA]</scope>
    <source>
        <strain evidence="16 17">DSM 22696</strain>
    </source>
</reference>
<dbReference type="Pfam" id="PF12627">
    <property type="entry name" value="PolyA_pol_RNAbd"/>
    <property type="match status" value="1"/>
</dbReference>
<evidence type="ECO:0000259" key="12">
    <source>
        <dbReference type="Pfam" id="PF01743"/>
    </source>
</evidence>
<dbReference type="Gene3D" id="3.30.460.10">
    <property type="entry name" value="Beta Polymerase, domain 2"/>
    <property type="match status" value="1"/>
</dbReference>
<dbReference type="Pfam" id="PF01743">
    <property type="entry name" value="PolyA_pol"/>
    <property type="match status" value="1"/>
</dbReference>
<evidence type="ECO:0000256" key="5">
    <source>
        <dbReference type="ARBA" id="ARBA00022723"/>
    </source>
</evidence>
<dbReference type="Gene3D" id="1.20.58.560">
    <property type="match status" value="1"/>
</dbReference>
<feature type="binding site" evidence="11">
    <location>
        <position position="35"/>
    </location>
    <ligand>
        <name>ATP</name>
        <dbReference type="ChEBI" id="CHEBI:30616"/>
    </ligand>
</feature>
<feature type="binding site" evidence="11">
    <location>
        <position position="162"/>
    </location>
    <ligand>
        <name>ATP</name>
        <dbReference type="ChEBI" id="CHEBI:30616"/>
    </ligand>
</feature>
<dbReference type="GO" id="GO:0000287">
    <property type="term" value="F:magnesium ion binding"/>
    <property type="evidence" value="ECO:0007669"/>
    <property type="project" value="UniProtKB-UniRule"/>
</dbReference>
<dbReference type="NCBIfam" id="NF009814">
    <property type="entry name" value="PRK13299.1"/>
    <property type="match status" value="1"/>
</dbReference>
<feature type="binding site" evidence="11">
    <location>
        <position position="165"/>
    </location>
    <ligand>
        <name>CTP</name>
        <dbReference type="ChEBI" id="CHEBI:37563"/>
    </ligand>
</feature>
<dbReference type="InterPro" id="IPR023068">
    <property type="entry name" value="CCA-adding_enz_firmicutes"/>
</dbReference>
<dbReference type="Pfam" id="PF13735">
    <property type="entry name" value="tRNA_NucTran2_2"/>
    <property type="match status" value="1"/>
</dbReference>
<evidence type="ECO:0000256" key="11">
    <source>
        <dbReference type="HAMAP-Rule" id="MF_01263"/>
    </source>
</evidence>
<feature type="domain" description="CCA-adding enzyme C-terminal" evidence="14">
    <location>
        <begin position="250"/>
        <end position="397"/>
    </location>
</feature>
<evidence type="ECO:0000256" key="6">
    <source>
        <dbReference type="ARBA" id="ARBA00022741"/>
    </source>
</evidence>
<feature type="binding site" evidence="11">
    <location>
        <position position="159"/>
    </location>
    <ligand>
        <name>ATP</name>
        <dbReference type="ChEBI" id="CHEBI:30616"/>
    </ligand>
</feature>
<evidence type="ECO:0000313" key="17">
    <source>
        <dbReference type="Proteomes" id="UP000051139"/>
    </source>
</evidence>
<evidence type="ECO:0000313" key="16">
    <source>
        <dbReference type="EMBL" id="KRN97014.1"/>
    </source>
</evidence>
<evidence type="ECO:0000256" key="3">
    <source>
        <dbReference type="ARBA" id="ARBA00022694"/>
    </source>
</evidence>
<dbReference type="PATRIC" id="fig|348151.3.peg.916"/>
<dbReference type="HAMAP" id="MF_01263">
    <property type="entry name" value="CCA_bact_type3"/>
    <property type="match status" value="1"/>
</dbReference>
<feature type="binding site" evidence="11">
    <location>
        <position position="45"/>
    </location>
    <ligand>
        <name>Mg(2+)</name>
        <dbReference type="ChEBI" id="CHEBI:18420"/>
    </ligand>
</feature>
<feature type="binding site" evidence="11">
    <location>
        <position position="32"/>
    </location>
    <ligand>
        <name>ATP</name>
        <dbReference type="ChEBI" id="CHEBI:30616"/>
    </ligand>
</feature>
<reference evidence="15 18" key="2">
    <citation type="submission" date="2019-07" db="EMBL/GenBank/DDBJ databases">
        <title>Whole genome shotgun sequence of Lactobacillus siliginis NBRC 101315.</title>
        <authorList>
            <person name="Hosoyama A."/>
            <person name="Uohara A."/>
            <person name="Ohji S."/>
            <person name="Ichikawa N."/>
        </authorList>
    </citation>
    <scope>NUCLEOTIDE SEQUENCE [LARGE SCALE GENOMIC DNA]</scope>
    <source>
        <strain evidence="15 18">NBRC 101315</strain>
    </source>
</reference>
<keyword evidence="5 11" id="KW-0479">Metal-binding</keyword>
<comment type="similarity">
    <text evidence="11">Belongs to the tRNA nucleotidyltransferase/poly(A) polymerase family. Bacterial CCA-adding enzyme type 3 subfamily.</text>
</comment>
<feature type="domain" description="tRNA nucleotidyltransferase/poly(A) polymerase RNA and SrmB- binding" evidence="13">
    <location>
        <begin position="174"/>
        <end position="231"/>
    </location>
</feature>
<dbReference type="EC" id="2.7.7.72" evidence="11"/>
<dbReference type="SUPFAM" id="SSF81301">
    <property type="entry name" value="Nucleotidyltransferase"/>
    <property type="match status" value="1"/>
</dbReference>
<comment type="function">
    <text evidence="11">Catalyzes the addition and repair of the essential 3'-terminal CCA sequence in tRNAs without using a nucleic acid template. Adds these three nucleotides in the order of C, C, and A to the tRNA nucleotide-73, using CTP and ATP as substrates and producing inorganic pyrophosphate. tRNA 3'-terminal CCA addition is required both for tRNA processing and repair. Also involved in tRNA surveillance by mediating tandem CCA addition to generate a CCACCA at the 3' terminus of unstable tRNAs. While stable tRNAs receive only 3'-terminal CCA, unstable tRNAs are marked with CCACCA and rapidly degraded.</text>
</comment>
<keyword evidence="7 11" id="KW-0692">RNA repair</keyword>
<feature type="binding site" evidence="11">
    <location>
        <position position="116"/>
    </location>
    <ligand>
        <name>CTP</name>
        <dbReference type="ChEBI" id="CHEBI:37563"/>
    </ligand>
</feature>
<keyword evidence="9 11" id="KW-0460">Magnesium</keyword>
<dbReference type="InterPro" id="IPR050264">
    <property type="entry name" value="Bact_CCA-adding_enz_type3_sf"/>
</dbReference>
<dbReference type="GO" id="GO:0005524">
    <property type="term" value="F:ATP binding"/>
    <property type="evidence" value="ECO:0007669"/>
    <property type="project" value="UniProtKB-UniRule"/>
</dbReference>
<proteinExistence type="inferred from homology"/>
<dbReference type="GO" id="GO:0000049">
    <property type="term" value="F:tRNA binding"/>
    <property type="evidence" value="ECO:0007669"/>
    <property type="project" value="UniProtKB-UniRule"/>
</dbReference>
<feature type="binding site" evidence="11">
    <location>
        <position position="165"/>
    </location>
    <ligand>
        <name>ATP</name>
        <dbReference type="ChEBI" id="CHEBI:30616"/>
    </ligand>
</feature>
<comment type="subunit">
    <text evidence="11">Homodimer.</text>
</comment>
<keyword evidence="2 11" id="KW-0808">Transferase</keyword>
<organism evidence="16 17">
    <name type="scientific">Furfurilactobacillus siliginis</name>
    <dbReference type="NCBI Taxonomy" id="348151"/>
    <lineage>
        <taxon>Bacteria</taxon>
        <taxon>Bacillati</taxon>
        <taxon>Bacillota</taxon>
        <taxon>Bacilli</taxon>
        <taxon>Lactobacillales</taxon>
        <taxon>Lactobacillaceae</taxon>
        <taxon>Furfurilactobacillus</taxon>
    </lineage>
</organism>
<keyword evidence="3 11" id="KW-0819">tRNA processing</keyword>
<dbReference type="OrthoDB" id="9805698at2"/>
<dbReference type="AlphaFoldDB" id="A0A0R2LBH4"/>
<dbReference type="InterPro" id="IPR032828">
    <property type="entry name" value="PolyA_RNA-bd"/>
</dbReference>
<evidence type="ECO:0000313" key="15">
    <source>
        <dbReference type="EMBL" id="GEK27774.1"/>
    </source>
</evidence>
<evidence type="ECO:0000256" key="8">
    <source>
        <dbReference type="ARBA" id="ARBA00022840"/>
    </source>
</evidence>
<keyword evidence="6 11" id="KW-0547">Nucleotide-binding</keyword>
<dbReference type="SUPFAM" id="SSF81891">
    <property type="entry name" value="Poly A polymerase C-terminal region-like"/>
    <property type="match status" value="1"/>
</dbReference>
<evidence type="ECO:0000313" key="18">
    <source>
        <dbReference type="Proteomes" id="UP000321429"/>
    </source>
</evidence>
<comment type="cofactor">
    <cofactor evidence="1 11">
        <name>Mg(2+)</name>
        <dbReference type="ChEBI" id="CHEBI:18420"/>
    </cofactor>
</comment>
<feature type="binding site" evidence="11">
    <location>
        <position position="35"/>
    </location>
    <ligand>
        <name>CTP</name>
        <dbReference type="ChEBI" id="CHEBI:37563"/>
    </ligand>
</feature>
<dbReference type="InterPro" id="IPR043519">
    <property type="entry name" value="NT_sf"/>
</dbReference>
<dbReference type="RefSeq" id="WP_057808967.1">
    <property type="nucleotide sequence ID" value="NZ_BJUD01000001.1"/>
</dbReference>
<dbReference type="GO" id="GO:0004810">
    <property type="term" value="F:CCA tRNA nucleotidyltransferase activity"/>
    <property type="evidence" value="ECO:0007669"/>
    <property type="project" value="UniProtKB-UniRule"/>
</dbReference>
<evidence type="ECO:0000259" key="13">
    <source>
        <dbReference type="Pfam" id="PF12627"/>
    </source>
</evidence>
<dbReference type="InterPro" id="IPR032810">
    <property type="entry name" value="CCA-adding_enz_C"/>
</dbReference>